<dbReference type="STRING" id="35756.GCA_001044155_02041"/>
<proteinExistence type="predicted"/>
<dbReference type="InterPro" id="IPR032716">
    <property type="entry name" value="ACC_epsilon"/>
</dbReference>
<protein>
    <submittedName>
        <fullName evidence="1">Acetyl-CoA carboxylase subunit</fullName>
    </submittedName>
</protein>
<dbReference type="EMBL" id="UFXQ01000001">
    <property type="protein sequence ID" value="STC69770.1"/>
    <property type="molecule type" value="Genomic_DNA"/>
</dbReference>
<dbReference type="Proteomes" id="UP000254467">
    <property type="component" value="Unassembled WGS sequence"/>
</dbReference>
<name>A0A376CMV7_9CORY</name>
<evidence type="ECO:0000313" key="2">
    <source>
        <dbReference type="Proteomes" id="UP000254467"/>
    </source>
</evidence>
<reference evidence="1 2" key="1">
    <citation type="submission" date="2018-06" db="EMBL/GenBank/DDBJ databases">
        <authorList>
            <consortium name="Pathogen Informatics"/>
            <person name="Doyle S."/>
        </authorList>
    </citation>
    <scope>NUCLEOTIDE SEQUENCE [LARGE SCALE GENOMIC DNA]</scope>
    <source>
        <strain evidence="1 2">NCTC11862</strain>
    </source>
</reference>
<gene>
    <name evidence="1" type="primary">accE</name>
    <name evidence="1" type="ORF">NCTC11862_01569</name>
</gene>
<accession>A0A376CMV7</accession>
<sequence>MLTTPMFKVLKGNPSDDELAALTAVLTSLHAEATKAPAHVERNLWGAPESRLTPQQLYNPAAFSTVTFY</sequence>
<dbReference type="GO" id="GO:0003989">
    <property type="term" value="F:acetyl-CoA carboxylase activity"/>
    <property type="evidence" value="ECO:0007669"/>
    <property type="project" value="InterPro"/>
</dbReference>
<dbReference type="Pfam" id="PF13822">
    <property type="entry name" value="ACC_epsilon"/>
    <property type="match status" value="1"/>
</dbReference>
<organism evidence="1 2">
    <name type="scientific">Corynebacterium pilosum</name>
    <dbReference type="NCBI Taxonomy" id="35756"/>
    <lineage>
        <taxon>Bacteria</taxon>
        <taxon>Bacillati</taxon>
        <taxon>Actinomycetota</taxon>
        <taxon>Actinomycetes</taxon>
        <taxon>Mycobacteriales</taxon>
        <taxon>Corynebacteriaceae</taxon>
        <taxon>Corynebacterium</taxon>
    </lineage>
</organism>
<keyword evidence="2" id="KW-1185">Reference proteome</keyword>
<dbReference type="RefSeq" id="WP_394281405.1">
    <property type="nucleotide sequence ID" value="NZ_LDYD01000007.1"/>
</dbReference>
<dbReference type="GO" id="GO:0004658">
    <property type="term" value="F:propionyl-CoA carboxylase activity"/>
    <property type="evidence" value="ECO:0007669"/>
    <property type="project" value="InterPro"/>
</dbReference>
<evidence type="ECO:0000313" key="1">
    <source>
        <dbReference type="EMBL" id="STC69770.1"/>
    </source>
</evidence>
<dbReference type="AlphaFoldDB" id="A0A376CMV7"/>